<dbReference type="SUPFAM" id="SSF53955">
    <property type="entry name" value="Lysozyme-like"/>
    <property type="match status" value="1"/>
</dbReference>
<feature type="domain" description="Transglycosylase SLT" evidence="3">
    <location>
        <begin position="64"/>
        <end position="167"/>
    </location>
</feature>
<sequence length="189" mass="20077">MGACERPVVAVAAPIAITPDSSPIVVVAPPADLPTSVGVPFSVTRTTARAGKRRPGNSTLLAVAARHRIDPLLLHSIVAKESAFRPGAVSNKGALGLMQIMPGTARGLGVRDPSRLLVDQELNLVTGATYLKQLQRQFGNDVPAVLAAYNAGPGAVKRYRGTPPYAETRDYVKTIMKRYRGARGERTAR</sequence>
<proteinExistence type="inferred from homology"/>
<dbReference type="InterPro" id="IPR000189">
    <property type="entry name" value="Transglyc_AS"/>
</dbReference>
<dbReference type="InterPro" id="IPR008258">
    <property type="entry name" value="Transglycosylase_SLT_dom_1"/>
</dbReference>
<name>A0A552UGM8_9SPHN</name>
<evidence type="ECO:0000313" key="5">
    <source>
        <dbReference type="Proteomes" id="UP000317894"/>
    </source>
</evidence>
<keyword evidence="5" id="KW-1185">Reference proteome</keyword>
<comment type="similarity">
    <text evidence="1">Belongs to the transglycosylase Slt family.</text>
</comment>
<dbReference type="PROSITE" id="PS00922">
    <property type="entry name" value="TRANSGLYCOSYLASE"/>
    <property type="match status" value="1"/>
</dbReference>
<protein>
    <submittedName>
        <fullName evidence="4">Lytic transglycosylase domain-containing protein</fullName>
    </submittedName>
</protein>
<evidence type="ECO:0000313" key="4">
    <source>
        <dbReference type="EMBL" id="TRW17366.1"/>
    </source>
</evidence>
<reference evidence="4 5" key="1">
    <citation type="submission" date="2019-07" db="EMBL/GenBank/DDBJ databases">
        <title>Novel species isolated from glacier.</title>
        <authorList>
            <person name="Liu Q."/>
            <person name="Xin Y.-H."/>
        </authorList>
    </citation>
    <scope>NUCLEOTIDE SEQUENCE [LARGE SCALE GENOMIC DNA]</scope>
    <source>
        <strain evidence="4 5">LB1R16</strain>
    </source>
</reference>
<evidence type="ECO:0000256" key="2">
    <source>
        <dbReference type="ARBA" id="ARBA00009387"/>
    </source>
</evidence>
<evidence type="ECO:0000256" key="1">
    <source>
        <dbReference type="ARBA" id="ARBA00007734"/>
    </source>
</evidence>
<dbReference type="Proteomes" id="UP000317894">
    <property type="component" value="Unassembled WGS sequence"/>
</dbReference>
<dbReference type="AlphaFoldDB" id="A0A552UGM8"/>
<dbReference type="CDD" id="cd00254">
    <property type="entry name" value="LT-like"/>
    <property type="match status" value="1"/>
</dbReference>
<evidence type="ECO:0000259" key="3">
    <source>
        <dbReference type="Pfam" id="PF01464"/>
    </source>
</evidence>
<dbReference type="EMBL" id="VJWA01000001">
    <property type="protein sequence ID" value="TRW17366.1"/>
    <property type="molecule type" value="Genomic_DNA"/>
</dbReference>
<gene>
    <name evidence="4" type="ORF">FMM06_04110</name>
</gene>
<comment type="caution">
    <text evidence="4">The sequence shown here is derived from an EMBL/GenBank/DDBJ whole genome shotgun (WGS) entry which is preliminary data.</text>
</comment>
<dbReference type="Gene3D" id="1.10.530.10">
    <property type="match status" value="1"/>
</dbReference>
<dbReference type="Pfam" id="PF01464">
    <property type="entry name" value="SLT"/>
    <property type="match status" value="1"/>
</dbReference>
<comment type="similarity">
    <text evidence="2">Belongs to the virb1 family.</text>
</comment>
<dbReference type="PANTHER" id="PTHR37423">
    <property type="entry name" value="SOLUBLE LYTIC MUREIN TRANSGLYCOSYLASE-RELATED"/>
    <property type="match status" value="1"/>
</dbReference>
<dbReference type="InterPro" id="IPR023346">
    <property type="entry name" value="Lysozyme-like_dom_sf"/>
</dbReference>
<dbReference type="GO" id="GO:0016020">
    <property type="term" value="C:membrane"/>
    <property type="evidence" value="ECO:0007669"/>
    <property type="project" value="InterPro"/>
</dbReference>
<dbReference type="GO" id="GO:0008933">
    <property type="term" value="F:peptidoglycan lytic transglycosylase activity"/>
    <property type="evidence" value="ECO:0007669"/>
    <property type="project" value="InterPro"/>
</dbReference>
<dbReference type="PANTHER" id="PTHR37423:SF2">
    <property type="entry name" value="MEMBRANE-BOUND LYTIC MUREIN TRANSGLYCOSYLASE C"/>
    <property type="match status" value="1"/>
</dbReference>
<organism evidence="4 5">
    <name type="scientific">Glacieibacterium frigidum</name>
    <dbReference type="NCBI Taxonomy" id="2593303"/>
    <lineage>
        <taxon>Bacteria</taxon>
        <taxon>Pseudomonadati</taxon>
        <taxon>Pseudomonadota</taxon>
        <taxon>Alphaproteobacteria</taxon>
        <taxon>Sphingomonadales</taxon>
        <taxon>Sphingosinicellaceae</taxon>
        <taxon>Glacieibacterium</taxon>
    </lineage>
</organism>
<dbReference type="GO" id="GO:0000270">
    <property type="term" value="P:peptidoglycan metabolic process"/>
    <property type="evidence" value="ECO:0007669"/>
    <property type="project" value="InterPro"/>
</dbReference>
<accession>A0A552UGM8</accession>